<gene>
    <name evidence="3" type="ORF">GCM10025864_16210</name>
</gene>
<feature type="region of interest" description="Disordered" evidence="1">
    <location>
        <begin position="66"/>
        <end position="91"/>
    </location>
</feature>
<evidence type="ECO:0000256" key="1">
    <source>
        <dbReference type="SAM" id="MobiDB-lite"/>
    </source>
</evidence>
<reference evidence="4" key="1">
    <citation type="journal article" date="2019" name="Int. J. Syst. Evol. Microbiol.">
        <title>The Global Catalogue of Microorganisms (GCM) 10K type strain sequencing project: providing services to taxonomists for standard genome sequencing and annotation.</title>
        <authorList>
            <consortium name="The Broad Institute Genomics Platform"/>
            <consortium name="The Broad Institute Genome Sequencing Center for Infectious Disease"/>
            <person name="Wu L."/>
            <person name="Ma J."/>
        </authorList>
    </citation>
    <scope>NUCLEOTIDE SEQUENCE [LARGE SCALE GENOMIC DNA]</scope>
    <source>
        <strain evidence="4">NBRC 106348</strain>
    </source>
</reference>
<sequence>MSTITVRGLDDDVKQKIRVRAAAHGRSMEAEVREILTEAVSVPSPAERKLGTWLVEQLGGLAGDDPSLFDVRQHDAPRTPDFSGHELGGDE</sequence>
<organism evidence="3 4">
    <name type="scientific">Luteimicrobium album</name>
    <dbReference type="NCBI Taxonomy" id="1054550"/>
    <lineage>
        <taxon>Bacteria</taxon>
        <taxon>Bacillati</taxon>
        <taxon>Actinomycetota</taxon>
        <taxon>Actinomycetes</taxon>
        <taxon>Micrococcales</taxon>
        <taxon>Luteimicrobium</taxon>
    </lineage>
</organism>
<evidence type="ECO:0000313" key="3">
    <source>
        <dbReference type="EMBL" id="GMA23862.1"/>
    </source>
</evidence>
<dbReference type="EMBL" id="BSUK01000001">
    <property type="protein sequence ID" value="GMA23862.1"/>
    <property type="molecule type" value="Genomic_DNA"/>
</dbReference>
<dbReference type="RefSeq" id="WP_284292771.1">
    <property type="nucleotide sequence ID" value="NZ_BSUK01000001.1"/>
</dbReference>
<proteinExistence type="predicted"/>
<dbReference type="Gene3D" id="1.10.1220.10">
    <property type="entry name" value="Met repressor-like"/>
    <property type="match status" value="1"/>
</dbReference>
<dbReference type="Proteomes" id="UP001157091">
    <property type="component" value="Unassembled WGS sequence"/>
</dbReference>
<dbReference type="Pfam" id="PF22513">
    <property type="entry name" value="FitA-like_RHH"/>
    <property type="match status" value="1"/>
</dbReference>
<feature type="domain" description="Antitoxin FitA-like ribbon-helix-helix" evidence="2">
    <location>
        <begin position="3"/>
        <end position="40"/>
    </location>
</feature>
<dbReference type="InterPro" id="IPR010985">
    <property type="entry name" value="Ribbon_hlx_hlx"/>
</dbReference>
<dbReference type="SUPFAM" id="SSF47598">
    <property type="entry name" value="Ribbon-helix-helix"/>
    <property type="match status" value="1"/>
</dbReference>
<dbReference type="InterPro" id="IPR053853">
    <property type="entry name" value="FitA-like_RHH"/>
</dbReference>
<keyword evidence="4" id="KW-1185">Reference proteome</keyword>
<comment type="caution">
    <text evidence="3">The sequence shown here is derived from an EMBL/GenBank/DDBJ whole genome shotgun (WGS) entry which is preliminary data.</text>
</comment>
<evidence type="ECO:0000313" key="4">
    <source>
        <dbReference type="Proteomes" id="UP001157091"/>
    </source>
</evidence>
<feature type="compositionally biased region" description="Basic and acidic residues" evidence="1">
    <location>
        <begin position="71"/>
        <end position="91"/>
    </location>
</feature>
<dbReference type="InterPro" id="IPR013321">
    <property type="entry name" value="Arc_rbn_hlx_hlx"/>
</dbReference>
<accession>A0ABQ6HZQ5</accession>
<evidence type="ECO:0000259" key="2">
    <source>
        <dbReference type="Pfam" id="PF22513"/>
    </source>
</evidence>
<name>A0ABQ6HZQ5_9MICO</name>
<protein>
    <submittedName>
        <fullName evidence="3">Plasmid stabilization protein</fullName>
    </submittedName>
</protein>